<comment type="cofactor">
    <cofactor evidence="7">
        <name>heme</name>
        <dbReference type="ChEBI" id="CHEBI:30413"/>
    </cofactor>
</comment>
<evidence type="ECO:0000313" key="12">
    <source>
        <dbReference type="Proteomes" id="UP001595796"/>
    </source>
</evidence>
<dbReference type="SMART" id="SM01060">
    <property type="entry name" value="Catalase"/>
    <property type="match status" value="1"/>
</dbReference>
<keyword evidence="9" id="KW-0812">Transmembrane</keyword>
<evidence type="ECO:0000256" key="3">
    <source>
        <dbReference type="ARBA" id="ARBA00022617"/>
    </source>
</evidence>
<dbReference type="RefSeq" id="WP_114957296.1">
    <property type="nucleotide sequence ID" value="NZ_JBHSJF010000002.1"/>
</dbReference>
<dbReference type="InterPro" id="IPR018028">
    <property type="entry name" value="Catalase"/>
</dbReference>
<gene>
    <name evidence="11" type="ORF">ACFPFW_02460</name>
</gene>
<evidence type="ECO:0000256" key="7">
    <source>
        <dbReference type="PIRNR" id="PIRNR000296"/>
    </source>
</evidence>
<evidence type="ECO:0000256" key="8">
    <source>
        <dbReference type="SAM" id="MobiDB-lite"/>
    </source>
</evidence>
<sequence length="368" mass="38384">MQDDQPPSDGAPALGKFSILLRLGAIGAVLAAAAGGFAYAGGWFSPGALTQNKIIDTFQAVDGVHEGFRRNHAKGLCASATFASNGAGVPLSKASVFAAGASVPVIARFSIAGGQPYAADSAMSVKSFGLRFLLPGGEEWRTAMIPIPVFPVNTPEAFWEQLDASRPDPATGKPDPAKMQAFAAKHPETAKAIELIKAGPRSAGFSDTTFHGLNAFRFTNAGGQTVAVRWSVVPEQAAPANAALGTDKNALFDALIRQQAQQPVKWRLVVTVGQPGDPTNDATLPWPADRQQVDVGTLTINSLVDEDDGDCTSVNYDPLVLPDGIQPSDDPLLSARSAAYSVSYTRRAGETKPPSAVTASDVRKGEGS</sequence>
<keyword evidence="9" id="KW-0472">Membrane</keyword>
<feature type="region of interest" description="Disordered" evidence="8">
    <location>
        <begin position="344"/>
        <end position="368"/>
    </location>
</feature>
<evidence type="ECO:0000256" key="5">
    <source>
        <dbReference type="ARBA" id="ARBA00023002"/>
    </source>
</evidence>
<organism evidence="11 12">
    <name type="scientific">Flaviflagellibacter deserti</name>
    <dbReference type="NCBI Taxonomy" id="2267266"/>
    <lineage>
        <taxon>Bacteria</taxon>
        <taxon>Pseudomonadati</taxon>
        <taxon>Pseudomonadota</taxon>
        <taxon>Alphaproteobacteria</taxon>
        <taxon>Hyphomicrobiales</taxon>
        <taxon>Flaviflagellibacter</taxon>
    </lineage>
</organism>
<protein>
    <recommendedName>
        <fullName evidence="7">Catalase-related peroxidase</fullName>
        <ecNumber evidence="7">1.11.1.-</ecNumber>
    </recommendedName>
</protein>
<proteinExistence type="inferred from homology"/>
<evidence type="ECO:0000256" key="4">
    <source>
        <dbReference type="ARBA" id="ARBA00022723"/>
    </source>
</evidence>
<feature type="transmembrane region" description="Helical" evidence="9">
    <location>
        <begin position="20"/>
        <end position="44"/>
    </location>
</feature>
<dbReference type="EMBL" id="JBHSJF010000002">
    <property type="protein sequence ID" value="MFC5066872.1"/>
    <property type="molecule type" value="Genomic_DNA"/>
</dbReference>
<keyword evidence="4 7" id="KW-0479">Metal-binding</keyword>
<evidence type="ECO:0000259" key="10">
    <source>
        <dbReference type="SMART" id="SM01060"/>
    </source>
</evidence>
<keyword evidence="6 7" id="KW-0408">Iron</keyword>
<dbReference type="EC" id="1.11.1.-" evidence="7"/>
<evidence type="ECO:0000256" key="1">
    <source>
        <dbReference type="ARBA" id="ARBA00005329"/>
    </source>
</evidence>
<dbReference type="InterPro" id="IPR024168">
    <property type="entry name" value="Catalase_SrpA-type_pred"/>
</dbReference>
<dbReference type="Gene3D" id="2.40.180.10">
    <property type="entry name" value="Catalase core domain"/>
    <property type="match status" value="1"/>
</dbReference>
<evidence type="ECO:0000256" key="6">
    <source>
        <dbReference type="ARBA" id="ARBA00023004"/>
    </source>
</evidence>
<dbReference type="PROSITE" id="PS51402">
    <property type="entry name" value="CATALASE_3"/>
    <property type="match status" value="1"/>
</dbReference>
<dbReference type="Proteomes" id="UP001595796">
    <property type="component" value="Unassembled WGS sequence"/>
</dbReference>
<dbReference type="PRINTS" id="PR00067">
    <property type="entry name" value="CATALASE"/>
</dbReference>
<dbReference type="InterPro" id="IPR011614">
    <property type="entry name" value="Catalase_core"/>
</dbReference>
<reference evidence="12" key="1">
    <citation type="journal article" date="2019" name="Int. J. Syst. Evol. Microbiol.">
        <title>The Global Catalogue of Microorganisms (GCM) 10K type strain sequencing project: providing services to taxonomists for standard genome sequencing and annotation.</title>
        <authorList>
            <consortium name="The Broad Institute Genomics Platform"/>
            <consortium name="The Broad Institute Genome Sequencing Center for Infectious Disease"/>
            <person name="Wu L."/>
            <person name="Ma J."/>
        </authorList>
    </citation>
    <scope>NUCLEOTIDE SEQUENCE [LARGE SCALE GENOMIC DNA]</scope>
    <source>
        <strain evidence="12">CGMCC 1.16444</strain>
    </source>
</reference>
<dbReference type="Gene3D" id="1.20.1280.120">
    <property type="match status" value="1"/>
</dbReference>
<evidence type="ECO:0000256" key="2">
    <source>
        <dbReference type="ARBA" id="ARBA00022559"/>
    </source>
</evidence>
<dbReference type="GO" id="GO:0004601">
    <property type="term" value="F:peroxidase activity"/>
    <property type="evidence" value="ECO:0007669"/>
    <property type="project" value="UniProtKB-KW"/>
</dbReference>
<comment type="function">
    <text evidence="7">Has an organic peroxide-dependent peroxidase activity.</text>
</comment>
<dbReference type="PANTHER" id="PTHR11465:SF9">
    <property type="entry name" value="CATALASE"/>
    <property type="match status" value="1"/>
</dbReference>
<evidence type="ECO:0000313" key="11">
    <source>
        <dbReference type="EMBL" id="MFC5066872.1"/>
    </source>
</evidence>
<dbReference type="Pfam" id="PF00199">
    <property type="entry name" value="Catalase"/>
    <property type="match status" value="1"/>
</dbReference>
<dbReference type="InterPro" id="IPR020835">
    <property type="entry name" value="Catalase_sf"/>
</dbReference>
<comment type="caution">
    <text evidence="11">The sequence shown here is derived from an EMBL/GenBank/DDBJ whole genome shotgun (WGS) entry which is preliminary data.</text>
</comment>
<comment type="similarity">
    <text evidence="1 7">Belongs to the catalase family.</text>
</comment>
<dbReference type="PANTHER" id="PTHR11465">
    <property type="entry name" value="CATALASE"/>
    <property type="match status" value="1"/>
</dbReference>
<keyword evidence="3 7" id="KW-0349">Heme</keyword>
<dbReference type="PIRSF" id="PIRSF000296">
    <property type="entry name" value="SrpA"/>
    <property type="match status" value="1"/>
</dbReference>
<keyword evidence="2 7" id="KW-0575">Peroxidase</keyword>
<keyword evidence="5 7" id="KW-0560">Oxidoreductase</keyword>
<keyword evidence="9" id="KW-1133">Transmembrane helix</keyword>
<accession>A0ABV9YYI0</accession>
<dbReference type="SUPFAM" id="SSF56634">
    <property type="entry name" value="Heme-dependent catalase-like"/>
    <property type="match status" value="1"/>
</dbReference>
<keyword evidence="12" id="KW-1185">Reference proteome</keyword>
<feature type="domain" description="Catalase core" evidence="10">
    <location>
        <begin position="23"/>
        <end position="368"/>
    </location>
</feature>
<dbReference type="CDD" id="cd08153">
    <property type="entry name" value="srpA_like"/>
    <property type="match status" value="1"/>
</dbReference>
<name>A0ABV9YYI0_9HYPH</name>
<evidence type="ECO:0000256" key="9">
    <source>
        <dbReference type="SAM" id="Phobius"/>
    </source>
</evidence>